<feature type="region of interest" description="Disordered" evidence="1">
    <location>
        <begin position="152"/>
        <end position="182"/>
    </location>
</feature>
<dbReference type="Proteomes" id="UP001595724">
    <property type="component" value="Unassembled WGS sequence"/>
</dbReference>
<evidence type="ECO:0008006" key="4">
    <source>
        <dbReference type="Google" id="ProtNLM"/>
    </source>
</evidence>
<dbReference type="EMBL" id="JBHRYF010000001">
    <property type="protein sequence ID" value="MFC3659012.1"/>
    <property type="molecule type" value="Genomic_DNA"/>
</dbReference>
<evidence type="ECO:0000256" key="1">
    <source>
        <dbReference type="SAM" id="MobiDB-lite"/>
    </source>
</evidence>
<proteinExistence type="predicted"/>
<evidence type="ECO:0000313" key="2">
    <source>
        <dbReference type="EMBL" id="MFC3659012.1"/>
    </source>
</evidence>
<dbReference type="RefSeq" id="WP_386705975.1">
    <property type="nucleotide sequence ID" value="NZ_JBHRYF010000001.1"/>
</dbReference>
<protein>
    <recommendedName>
        <fullName evidence="4">XRE family transcriptional regulator</fullName>
    </recommendedName>
</protein>
<evidence type="ECO:0000313" key="3">
    <source>
        <dbReference type="Proteomes" id="UP001595724"/>
    </source>
</evidence>
<name>A0ABV7UQ02_9GAMM</name>
<keyword evidence="3" id="KW-1185">Reference proteome</keyword>
<feature type="compositionally biased region" description="Basic and acidic residues" evidence="1">
    <location>
        <begin position="171"/>
        <end position="182"/>
    </location>
</feature>
<comment type="caution">
    <text evidence="2">The sequence shown here is derived from an EMBL/GenBank/DDBJ whole genome shotgun (WGS) entry which is preliminary data.</text>
</comment>
<gene>
    <name evidence="2" type="ORF">ACFOM9_02830</name>
</gene>
<reference evidence="3" key="1">
    <citation type="journal article" date="2019" name="Int. J. Syst. Evol. Microbiol.">
        <title>The Global Catalogue of Microorganisms (GCM) 10K type strain sequencing project: providing services to taxonomists for standard genome sequencing and annotation.</title>
        <authorList>
            <consortium name="The Broad Institute Genomics Platform"/>
            <consortium name="The Broad Institute Genome Sequencing Center for Infectious Disease"/>
            <person name="Wu L."/>
            <person name="Ma J."/>
        </authorList>
    </citation>
    <scope>NUCLEOTIDE SEQUENCE [LARGE SCALE GENOMIC DNA]</scope>
    <source>
        <strain evidence="3">KCTC 42211</strain>
    </source>
</reference>
<accession>A0ABV7UQ02</accession>
<sequence length="182" mass="19985">MDVTAIRSTNLQALVADLTRGGRNKRDAALALGMSGSYLSQLLGGKPMGNDVARKIEEAARLGHGWMDREHAATGVRDGTPPTYQVLRMDPETIAAAISLVRHTFALLELEHDNEDDGTPLAFAYEYLMERQEQQVTPDNLIDFSKRLAQKLRGNDENAAQGGNDRGIGGSDRRPRERREAG</sequence>
<organism evidence="2 3">
    <name type="scientific">Luteimonas notoginsengisoli</name>
    <dbReference type="NCBI Taxonomy" id="1578200"/>
    <lineage>
        <taxon>Bacteria</taxon>
        <taxon>Pseudomonadati</taxon>
        <taxon>Pseudomonadota</taxon>
        <taxon>Gammaproteobacteria</taxon>
        <taxon>Lysobacterales</taxon>
        <taxon>Lysobacteraceae</taxon>
        <taxon>Luteimonas</taxon>
    </lineage>
</organism>